<gene>
    <name evidence="1" type="ORF">GA0070216_102174</name>
</gene>
<reference evidence="2" key="1">
    <citation type="submission" date="2016-06" db="EMBL/GenBank/DDBJ databases">
        <authorList>
            <person name="Varghese N."/>
            <person name="Submissions Spin"/>
        </authorList>
    </citation>
    <scope>NUCLEOTIDE SEQUENCE [LARGE SCALE GENOMIC DNA]</scope>
    <source>
        <strain evidence="2">DSM 44100</strain>
    </source>
</reference>
<name>A0A1C4V715_9ACTN</name>
<protein>
    <submittedName>
        <fullName evidence="1">Uncharacterized protein</fullName>
    </submittedName>
</protein>
<dbReference type="RefSeq" id="WP_091239446.1">
    <property type="nucleotide sequence ID" value="NZ_FMCU01000002.1"/>
</dbReference>
<proteinExistence type="predicted"/>
<dbReference type="EMBL" id="FMCU01000002">
    <property type="protein sequence ID" value="SCE79780.1"/>
    <property type="molecule type" value="Genomic_DNA"/>
</dbReference>
<dbReference type="OrthoDB" id="3830327at2"/>
<dbReference type="AlphaFoldDB" id="A0A1C4V715"/>
<organism evidence="1 2">
    <name type="scientific">Micromonospora matsumotoense</name>
    <dbReference type="NCBI Taxonomy" id="121616"/>
    <lineage>
        <taxon>Bacteria</taxon>
        <taxon>Bacillati</taxon>
        <taxon>Actinomycetota</taxon>
        <taxon>Actinomycetes</taxon>
        <taxon>Micromonosporales</taxon>
        <taxon>Micromonosporaceae</taxon>
        <taxon>Micromonospora</taxon>
    </lineage>
</organism>
<keyword evidence="2" id="KW-1185">Reference proteome</keyword>
<sequence length="92" mass="10429">MGLDKEIAAGLADARLVEWQGIDYDEWRTMLDDKDVRQVVGEDGKRYSVVSYALDDGDRRIRMSVAVDDGTWSAFEPLVRDQVMDPDGTFVE</sequence>
<evidence type="ECO:0000313" key="1">
    <source>
        <dbReference type="EMBL" id="SCE79780.1"/>
    </source>
</evidence>
<accession>A0A1C4V715</accession>
<dbReference type="Proteomes" id="UP000198797">
    <property type="component" value="Unassembled WGS sequence"/>
</dbReference>
<evidence type="ECO:0000313" key="2">
    <source>
        <dbReference type="Proteomes" id="UP000198797"/>
    </source>
</evidence>